<evidence type="ECO:0000256" key="1">
    <source>
        <dbReference type="ARBA" id="ARBA00002393"/>
    </source>
</evidence>
<dbReference type="Proteomes" id="UP000306585">
    <property type="component" value="Unassembled WGS sequence"/>
</dbReference>
<evidence type="ECO:0000256" key="4">
    <source>
        <dbReference type="ARBA" id="ARBA00022741"/>
    </source>
</evidence>
<dbReference type="InterPro" id="IPR032423">
    <property type="entry name" value="AAA_assoc_2"/>
</dbReference>
<accession>A0A5R9GU87</accession>
<keyword evidence="5" id="KW-0067">ATP-binding</keyword>
<dbReference type="SMART" id="SM00382">
    <property type="entry name" value="AAA"/>
    <property type="match status" value="1"/>
</dbReference>
<dbReference type="InterPro" id="IPR003593">
    <property type="entry name" value="AAA+_ATPase"/>
</dbReference>
<dbReference type="Gene3D" id="3.40.50.300">
    <property type="entry name" value="P-loop containing nucleotide triphosphate hydrolases"/>
    <property type="match status" value="1"/>
</dbReference>
<dbReference type="Pfam" id="PF12002">
    <property type="entry name" value="MgsA_C"/>
    <property type="match status" value="1"/>
</dbReference>
<dbReference type="InterPro" id="IPR008921">
    <property type="entry name" value="DNA_pol3_clamp-load_cplx_C"/>
</dbReference>
<dbReference type="InterPro" id="IPR003959">
    <property type="entry name" value="ATPase_AAA_core"/>
</dbReference>
<organism evidence="7 8">
    <name type="scientific">Mariprofundus erugo</name>
    <dbReference type="NCBI Taxonomy" id="2528639"/>
    <lineage>
        <taxon>Bacteria</taxon>
        <taxon>Pseudomonadati</taxon>
        <taxon>Pseudomonadota</taxon>
        <taxon>Candidatius Mariprofundia</taxon>
        <taxon>Mariprofundales</taxon>
        <taxon>Mariprofundaceae</taxon>
        <taxon>Mariprofundus</taxon>
    </lineage>
</organism>
<keyword evidence="4" id="KW-0547">Nucleotide-binding</keyword>
<dbReference type="PANTHER" id="PTHR13779">
    <property type="entry name" value="WERNER HELICASE-INTERACTING PROTEIN 1 FAMILY MEMBER"/>
    <property type="match status" value="1"/>
</dbReference>
<proteinExistence type="inferred from homology"/>
<dbReference type="GO" id="GO:0003677">
    <property type="term" value="F:DNA binding"/>
    <property type="evidence" value="ECO:0007669"/>
    <property type="project" value="InterPro"/>
</dbReference>
<dbReference type="InterPro" id="IPR051314">
    <property type="entry name" value="AAA_ATPase_RarA/MGS1/WRNIP1"/>
</dbReference>
<protein>
    <recommendedName>
        <fullName evidence="3">Replication-associated recombination protein A</fullName>
    </recommendedName>
</protein>
<evidence type="ECO:0000313" key="8">
    <source>
        <dbReference type="Proteomes" id="UP000306585"/>
    </source>
</evidence>
<comment type="similarity">
    <text evidence="2">Belongs to the AAA ATPase family. RarA/MGS1/WRNIP1 subfamily.</text>
</comment>
<dbReference type="GO" id="GO:0016887">
    <property type="term" value="F:ATP hydrolysis activity"/>
    <property type="evidence" value="ECO:0007669"/>
    <property type="project" value="InterPro"/>
</dbReference>
<dbReference type="CDD" id="cd00009">
    <property type="entry name" value="AAA"/>
    <property type="match status" value="1"/>
</dbReference>
<dbReference type="GO" id="GO:0017116">
    <property type="term" value="F:single-stranded DNA helicase activity"/>
    <property type="evidence" value="ECO:0007669"/>
    <property type="project" value="TreeGrafter"/>
</dbReference>
<dbReference type="CDD" id="cd18139">
    <property type="entry name" value="HLD_clamp_RarA"/>
    <property type="match status" value="1"/>
</dbReference>
<dbReference type="Pfam" id="PF00004">
    <property type="entry name" value="AAA"/>
    <property type="match status" value="1"/>
</dbReference>
<dbReference type="Pfam" id="PF16193">
    <property type="entry name" value="AAA_assoc_2"/>
    <property type="match status" value="1"/>
</dbReference>
<dbReference type="GO" id="GO:0000731">
    <property type="term" value="P:DNA synthesis involved in DNA repair"/>
    <property type="evidence" value="ECO:0007669"/>
    <property type="project" value="TreeGrafter"/>
</dbReference>
<dbReference type="InterPro" id="IPR027417">
    <property type="entry name" value="P-loop_NTPase"/>
</dbReference>
<reference evidence="7 8" key="1">
    <citation type="journal article" date="2019" name="Appl. Environ. Microbiol.">
        <title>Environmental Evidence and Genomic Insight of Iron-oxidizing Bacteria Preference Towards More Corrosion Resistant Stainless Steel at Higher Salinities.</title>
        <authorList>
            <person name="Garrison C.E."/>
            <person name="Price K.A."/>
            <person name="Field E.K."/>
        </authorList>
    </citation>
    <scope>NUCLEOTIDE SEQUENCE [LARGE SCALE GENOMIC DNA]</scope>
    <source>
        <strain evidence="7 8">P3</strain>
    </source>
</reference>
<dbReference type="Gene3D" id="1.10.8.60">
    <property type="match status" value="1"/>
</dbReference>
<evidence type="ECO:0000256" key="2">
    <source>
        <dbReference type="ARBA" id="ARBA00008959"/>
    </source>
</evidence>
<comment type="caution">
    <text evidence="7">The sequence shown here is derived from an EMBL/GenBank/DDBJ whole genome shotgun (WGS) entry which is preliminary data.</text>
</comment>
<dbReference type="Gene3D" id="1.10.3710.10">
    <property type="entry name" value="DNA polymerase III clamp loader subunits, C-terminal domain"/>
    <property type="match status" value="1"/>
</dbReference>
<name>A0A5R9GU87_9PROT</name>
<evidence type="ECO:0000256" key="5">
    <source>
        <dbReference type="ARBA" id="ARBA00022840"/>
    </source>
</evidence>
<dbReference type="SUPFAM" id="SSF48019">
    <property type="entry name" value="post-AAA+ oligomerization domain-like"/>
    <property type="match status" value="1"/>
</dbReference>
<dbReference type="FunFam" id="1.20.272.10:FF:000001">
    <property type="entry name" value="Putative AAA family ATPase"/>
    <property type="match status" value="1"/>
</dbReference>
<dbReference type="RefSeq" id="WP_138238723.1">
    <property type="nucleotide sequence ID" value="NZ_VBRY01000004.1"/>
</dbReference>
<dbReference type="GO" id="GO:0005524">
    <property type="term" value="F:ATP binding"/>
    <property type="evidence" value="ECO:0007669"/>
    <property type="project" value="UniProtKB-KW"/>
</dbReference>
<evidence type="ECO:0000259" key="6">
    <source>
        <dbReference type="SMART" id="SM00382"/>
    </source>
</evidence>
<dbReference type="GO" id="GO:0006261">
    <property type="term" value="P:DNA-templated DNA replication"/>
    <property type="evidence" value="ECO:0007669"/>
    <property type="project" value="TreeGrafter"/>
</dbReference>
<gene>
    <name evidence="7" type="ORF">FEF65_05100</name>
</gene>
<comment type="function">
    <text evidence="1">DNA-dependent ATPase that plays important roles in cellular responses to stalled DNA replication processes.</text>
</comment>
<keyword evidence="8" id="KW-1185">Reference proteome</keyword>
<dbReference type="GO" id="GO:0008047">
    <property type="term" value="F:enzyme activator activity"/>
    <property type="evidence" value="ECO:0007669"/>
    <property type="project" value="TreeGrafter"/>
</dbReference>
<dbReference type="AlphaFoldDB" id="A0A5R9GU87"/>
<dbReference type="EMBL" id="VBRY01000004">
    <property type="protein sequence ID" value="TLS67827.1"/>
    <property type="molecule type" value="Genomic_DNA"/>
</dbReference>
<sequence>MSKQGSLLDHGNAAYSHVADVTVPLACRIRPSLLQDVAGQPDLTRNESWFAAMISDGRCCSCIFWGPPGVGKTTLATLMATAAGIPFAQLSAVSAGKAEVQDVVRRARAAGQTWLLFLDEIHRFNKAQQDVLLPYIEDGTLILVGATTENPSFSLNNALLSRCRVIVLQPLKATDIAAILQRACHHLVSQSGTFAVADDAIAWLAENSDGDARYALNALEALFQADASRIWSKEKVIAQSLRRAARYDRDGDAHYDLISALHKCIRDSDADAAVYWLARMLEAGEQPLYIARRLIRMATEDIGLADPKALNITLDAHRMYEILGSPEGEQGLFEAAIYLALSPKSNAAYMAEKQARALAGETRAADVPMHLRNAPTKLMKQLGHGAGYQYAHNAEHAVVNQQHFPDGLGQPALYLPVDRGFERTLKERMDWLAARREGHKS</sequence>
<evidence type="ECO:0000313" key="7">
    <source>
        <dbReference type="EMBL" id="TLS67827.1"/>
    </source>
</evidence>
<dbReference type="SUPFAM" id="SSF52540">
    <property type="entry name" value="P-loop containing nucleoside triphosphate hydrolases"/>
    <property type="match status" value="1"/>
</dbReference>
<evidence type="ECO:0000256" key="3">
    <source>
        <dbReference type="ARBA" id="ARBA00020776"/>
    </source>
</evidence>
<feature type="domain" description="AAA+ ATPase" evidence="6">
    <location>
        <begin position="58"/>
        <end position="171"/>
    </location>
</feature>
<dbReference type="Gene3D" id="1.20.272.10">
    <property type="match status" value="1"/>
</dbReference>
<dbReference type="InterPro" id="IPR021886">
    <property type="entry name" value="MgsA_C"/>
</dbReference>
<dbReference type="PANTHER" id="PTHR13779:SF7">
    <property type="entry name" value="ATPASE WRNIP1"/>
    <property type="match status" value="1"/>
</dbReference>